<dbReference type="InterPro" id="IPR016166">
    <property type="entry name" value="FAD-bd_PCMH"/>
</dbReference>
<dbReference type="GO" id="GO:0071949">
    <property type="term" value="F:FAD binding"/>
    <property type="evidence" value="ECO:0007669"/>
    <property type="project" value="InterPro"/>
</dbReference>
<dbReference type="InterPro" id="IPR005107">
    <property type="entry name" value="CO_DH_flav_C"/>
</dbReference>
<evidence type="ECO:0000259" key="5">
    <source>
        <dbReference type="PROSITE" id="PS51387"/>
    </source>
</evidence>
<dbReference type="EMBL" id="JACHBR010000001">
    <property type="protein sequence ID" value="MBB5624854.1"/>
    <property type="molecule type" value="Genomic_DNA"/>
</dbReference>
<dbReference type="InterPro" id="IPR036318">
    <property type="entry name" value="FAD-bd_PCMH-like_sf"/>
</dbReference>
<organism evidence="6 7">
    <name type="scientific">Sphaerisporangium krabiense</name>
    <dbReference type="NCBI Taxonomy" id="763782"/>
    <lineage>
        <taxon>Bacteria</taxon>
        <taxon>Bacillati</taxon>
        <taxon>Actinomycetota</taxon>
        <taxon>Actinomycetes</taxon>
        <taxon>Streptosporangiales</taxon>
        <taxon>Streptosporangiaceae</taxon>
        <taxon>Sphaerisporangium</taxon>
    </lineage>
</organism>
<keyword evidence="2" id="KW-0274">FAD</keyword>
<keyword evidence="7" id="KW-1185">Reference proteome</keyword>
<evidence type="ECO:0000313" key="7">
    <source>
        <dbReference type="Proteomes" id="UP000588112"/>
    </source>
</evidence>
<feature type="domain" description="FAD-binding PCMH-type" evidence="5">
    <location>
        <begin position="1"/>
        <end position="177"/>
    </location>
</feature>
<keyword evidence="3 6" id="KW-0560">Oxidoreductase</keyword>
<gene>
    <name evidence="6" type="ORF">BJ981_000553</name>
</gene>
<name>A0A7W8YZU0_9ACTN</name>
<dbReference type="AlphaFoldDB" id="A0A7W8YZU0"/>
<dbReference type="Pfam" id="PF03450">
    <property type="entry name" value="CO_deh_flav_C"/>
    <property type="match status" value="2"/>
</dbReference>
<dbReference type="InterPro" id="IPR051312">
    <property type="entry name" value="Diverse_Substr_Oxidored"/>
</dbReference>
<dbReference type="GO" id="GO:0043885">
    <property type="term" value="F:anaerobic carbon-monoxide dehydrogenase activity"/>
    <property type="evidence" value="ECO:0007669"/>
    <property type="project" value="UniProtKB-EC"/>
</dbReference>
<dbReference type="SMART" id="SM01092">
    <property type="entry name" value="CO_deh_flav_C"/>
    <property type="match status" value="1"/>
</dbReference>
<dbReference type="FunFam" id="3.30.465.10:FF:000017">
    <property type="entry name" value="Xanthine dehydrogenase, FAD binding subunit"/>
    <property type="match status" value="1"/>
</dbReference>
<dbReference type="Gene3D" id="3.30.390.50">
    <property type="entry name" value="CO dehydrogenase flavoprotein, C-terminal domain"/>
    <property type="match status" value="1"/>
</dbReference>
<evidence type="ECO:0000256" key="2">
    <source>
        <dbReference type="ARBA" id="ARBA00022827"/>
    </source>
</evidence>
<dbReference type="SUPFAM" id="SSF55447">
    <property type="entry name" value="CO dehydrogenase flavoprotein C-terminal domain-like"/>
    <property type="match status" value="1"/>
</dbReference>
<dbReference type="InterPro" id="IPR016169">
    <property type="entry name" value="FAD-bd_PCMH_sub2"/>
</dbReference>
<dbReference type="EC" id="1.2.7.4" evidence="6"/>
<dbReference type="Proteomes" id="UP000588112">
    <property type="component" value="Unassembled WGS sequence"/>
</dbReference>
<evidence type="ECO:0000256" key="3">
    <source>
        <dbReference type="ARBA" id="ARBA00023002"/>
    </source>
</evidence>
<dbReference type="Pfam" id="PF00941">
    <property type="entry name" value="FAD_binding_5"/>
    <property type="match status" value="1"/>
</dbReference>
<reference evidence="6 7" key="1">
    <citation type="submission" date="2020-08" db="EMBL/GenBank/DDBJ databases">
        <title>Sequencing the genomes of 1000 actinobacteria strains.</title>
        <authorList>
            <person name="Klenk H.-P."/>
        </authorList>
    </citation>
    <scope>NUCLEOTIDE SEQUENCE [LARGE SCALE GENOMIC DNA]</scope>
    <source>
        <strain evidence="6 7">DSM 45790</strain>
    </source>
</reference>
<accession>A0A7W8YZU0</accession>
<dbReference type="PROSITE" id="PS51387">
    <property type="entry name" value="FAD_PCMH"/>
    <property type="match status" value="1"/>
</dbReference>
<evidence type="ECO:0000313" key="6">
    <source>
        <dbReference type="EMBL" id="MBB5624854.1"/>
    </source>
</evidence>
<feature type="region of interest" description="Disordered" evidence="4">
    <location>
        <begin position="248"/>
        <end position="269"/>
    </location>
</feature>
<dbReference type="InterPro" id="IPR016167">
    <property type="entry name" value="FAD-bd_PCMH_sub1"/>
</dbReference>
<dbReference type="InterPro" id="IPR036683">
    <property type="entry name" value="CO_DH_flav_C_dom_sf"/>
</dbReference>
<sequence length="322" mass="33757">MIPAAFDYVRPSSLEEAVEVLEDAGDEGKVLSGGQSLLPLLRLRLAYPSVLVDIGRLPGLRGIRDEGGHVHIGATTTHDEIVRSPLVNAACPLVALATATVADPAVRHRGTFGGSLAHADPAGDLPAVALALDMEFVIRSGSGERVVAARDFFTDYLETALEPGEILTGVRVPKPGEGWGFHYEKFHRTAQAWAIVGVAAAVRVSGDATAPRVEEARVALTNMGPTPIRATTTESAARGATLTTVPALNGFTPATAPGRSRAPGSANGLRDALREAASHADEGTSPTADLHATPEYRRHLARVLTYRALRSAATAARRLPPS</sequence>
<keyword evidence="1" id="KW-0285">Flavoprotein</keyword>
<dbReference type="Gene3D" id="3.30.465.10">
    <property type="match status" value="1"/>
</dbReference>
<dbReference type="InterPro" id="IPR002346">
    <property type="entry name" value="Mopterin_DH_FAD-bd"/>
</dbReference>
<proteinExistence type="predicted"/>
<dbReference type="RefSeq" id="WP_184608159.1">
    <property type="nucleotide sequence ID" value="NZ_BOOS01000066.1"/>
</dbReference>
<evidence type="ECO:0000256" key="1">
    <source>
        <dbReference type="ARBA" id="ARBA00022630"/>
    </source>
</evidence>
<dbReference type="PANTHER" id="PTHR42659">
    <property type="entry name" value="XANTHINE DEHYDROGENASE SUBUNIT C-RELATED"/>
    <property type="match status" value="1"/>
</dbReference>
<comment type="caution">
    <text evidence="6">The sequence shown here is derived from an EMBL/GenBank/DDBJ whole genome shotgun (WGS) entry which is preliminary data.</text>
</comment>
<dbReference type="PANTHER" id="PTHR42659:SF2">
    <property type="entry name" value="XANTHINE DEHYDROGENASE SUBUNIT C-RELATED"/>
    <property type="match status" value="1"/>
</dbReference>
<protein>
    <submittedName>
        <fullName evidence="6">Carbon-monoxide dehydrogenase medium subunit</fullName>
        <ecNumber evidence="6">1.2.7.4</ecNumber>
    </submittedName>
</protein>
<dbReference type="SUPFAM" id="SSF56176">
    <property type="entry name" value="FAD-binding/transporter-associated domain-like"/>
    <property type="match status" value="1"/>
</dbReference>
<evidence type="ECO:0000256" key="4">
    <source>
        <dbReference type="SAM" id="MobiDB-lite"/>
    </source>
</evidence>
<dbReference type="Gene3D" id="3.30.43.10">
    <property type="entry name" value="Uridine Diphospho-n-acetylenolpyruvylglucosamine Reductase, domain 2"/>
    <property type="match status" value="1"/>
</dbReference>